<name>A0AAW5EX50_NOVHA</name>
<dbReference type="Proteomes" id="UP001202887">
    <property type="component" value="Unassembled WGS sequence"/>
</dbReference>
<evidence type="ECO:0008006" key="3">
    <source>
        <dbReference type="Google" id="ProtNLM"/>
    </source>
</evidence>
<sequence>MLQRALHQGADDRLLPPERVFENNALIKNKESFWVLTFSKKAASSEAFWKKLHQKLL</sequence>
<evidence type="ECO:0000313" key="1">
    <source>
        <dbReference type="EMBL" id="MCJ8355099.1"/>
    </source>
</evidence>
<dbReference type="RefSeq" id="WP_247067676.1">
    <property type="nucleotide sequence ID" value="NZ_CP094848.1"/>
</dbReference>
<comment type="caution">
    <text evidence="1">The sequence shown here is derived from an EMBL/GenBank/DDBJ whole genome shotgun (WGS) entry which is preliminary data.</text>
</comment>
<gene>
    <name evidence="1" type="ORF">K1W68_14055</name>
</gene>
<dbReference type="AlphaFoldDB" id="A0AAW5EX50"/>
<accession>A0AAW5EX50</accession>
<reference evidence="1" key="2">
    <citation type="submission" date="2022-03" db="EMBL/GenBank/DDBJ databases">
        <authorList>
            <person name="Ryngajllo M."/>
            <person name="Jacek P."/>
            <person name="Kubiak K."/>
        </authorList>
    </citation>
    <scope>NUCLEOTIDE SEQUENCE</scope>
    <source>
        <strain evidence="1">SI1</strain>
    </source>
</reference>
<evidence type="ECO:0000313" key="2">
    <source>
        <dbReference type="Proteomes" id="UP001202887"/>
    </source>
</evidence>
<protein>
    <recommendedName>
        <fullName evidence="3">LysR substrate-binding domain-containing protein</fullName>
    </recommendedName>
</protein>
<proteinExistence type="predicted"/>
<reference evidence="1" key="1">
    <citation type="journal article" date="2021" name="Polymers (Basel)">
        <title>Highly Stretchable Bacterial Cellulose Produced by Komagataeibacter hansenii SI1.</title>
        <authorList>
            <person name="Cielecka I."/>
            <person name="Ryngajllo M."/>
            <person name="Maniukiewicz W."/>
            <person name="Bielecki S."/>
        </authorList>
    </citation>
    <scope>NUCLEOTIDE SEQUENCE</scope>
    <source>
        <strain evidence="1">SI1</strain>
    </source>
</reference>
<organism evidence="1 2">
    <name type="scientific">Novacetimonas hansenii</name>
    <name type="common">Komagataeibacter hansenii</name>
    <dbReference type="NCBI Taxonomy" id="436"/>
    <lineage>
        <taxon>Bacteria</taxon>
        <taxon>Pseudomonadati</taxon>
        <taxon>Pseudomonadota</taxon>
        <taxon>Alphaproteobacteria</taxon>
        <taxon>Acetobacterales</taxon>
        <taxon>Acetobacteraceae</taxon>
        <taxon>Novacetimonas</taxon>
    </lineage>
</organism>
<dbReference type="EMBL" id="JAIBCX010000053">
    <property type="protein sequence ID" value="MCJ8355099.1"/>
    <property type="molecule type" value="Genomic_DNA"/>
</dbReference>